<dbReference type="GO" id="GO:0016020">
    <property type="term" value="C:membrane"/>
    <property type="evidence" value="ECO:0007669"/>
    <property type="project" value="UniProtKB-SubCell"/>
</dbReference>
<feature type="chain" id="PRO_5041968706" evidence="10">
    <location>
        <begin position="19"/>
        <end position="593"/>
    </location>
</feature>
<dbReference type="Gene3D" id="1.10.630.10">
    <property type="entry name" value="Cytochrome P450"/>
    <property type="match status" value="1"/>
</dbReference>
<comment type="similarity">
    <text evidence="3">Belongs to the cytochrome P450 family.</text>
</comment>
<keyword evidence="7" id="KW-0408">Iron</keyword>
<dbReference type="EMBL" id="JACGWL010000555">
    <property type="protein sequence ID" value="KAK4383520.1"/>
    <property type="molecule type" value="Genomic_DNA"/>
</dbReference>
<evidence type="ECO:0000256" key="8">
    <source>
        <dbReference type="ARBA" id="ARBA00023033"/>
    </source>
</evidence>
<comment type="cofactor">
    <cofactor evidence="1">
        <name>heme</name>
        <dbReference type="ChEBI" id="CHEBI:30413"/>
    </cofactor>
</comment>
<comment type="caution">
    <text evidence="11">The sequence shown here is derived from an EMBL/GenBank/DDBJ whole genome shotgun (WGS) entry which is preliminary data.</text>
</comment>
<keyword evidence="5" id="KW-0479">Metal-binding</keyword>
<dbReference type="GO" id="GO:0004497">
    <property type="term" value="F:monooxygenase activity"/>
    <property type="evidence" value="ECO:0007669"/>
    <property type="project" value="UniProtKB-KW"/>
</dbReference>
<evidence type="ECO:0000256" key="4">
    <source>
        <dbReference type="ARBA" id="ARBA00022617"/>
    </source>
</evidence>
<dbReference type="PRINTS" id="PR00463">
    <property type="entry name" value="EP450I"/>
</dbReference>
<keyword evidence="8" id="KW-0503">Monooxygenase</keyword>
<dbReference type="InterPro" id="IPR001128">
    <property type="entry name" value="Cyt_P450"/>
</dbReference>
<comment type="subcellular location">
    <subcellularLocation>
        <location evidence="2">Membrane</location>
        <topology evidence="2">Single-pass membrane protein</topology>
    </subcellularLocation>
</comment>
<dbReference type="GO" id="GO:0016705">
    <property type="term" value="F:oxidoreductase activity, acting on paired donors, with incorporation or reduction of molecular oxygen"/>
    <property type="evidence" value="ECO:0007669"/>
    <property type="project" value="InterPro"/>
</dbReference>
<evidence type="ECO:0000313" key="12">
    <source>
        <dbReference type="Proteomes" id="UP001289374"/>
    </source>
</evidence>
<dbReference type="GO" id="GO:0020037">
    <property type="term" value="F:heme binding"/>
    <property type="evidence" value="ECO:0007669"/>
    <property type="project" value="InterPro"/>
</dbReference>
<feature type="compositionally biased region" description="Basic and acidic residues" evidence="9">
    <location>
        <begin position="470"/>
        <end position="480"/>
    </location>
</feature>
<evidence type="ECO:0000256" key="2">
    <source>
        <dbReference type="ARBA" id="ARBA00004167"/>
    </source>
</evidence>
<name>A0AAE1T7U3_9LAMI</name>
<evidence type="ECO:0000256" key="1">
    <source>
        <dbReference type="ARBA" id="ARBA00001971"/>
    </source>
</evidence>
<organism evidence="11 12">
    <name type="scientific">Sesamum angolense</name>
    <dbReference type="NCBI Taxonomy" id="2727404"/>
    <lineage>
        <taxon>Eukaryota</taxon>
        <taxon>Viridiplantae</taxon>
        <taxon>Streptophyta</taxon>
        <taxon>Embryophyta</taxon>
        <taxon>Tracheophyta</taxon>
        <taxon>Spermatophyta</taxon>
        <taxon>Magnoliopsida</taxon>
        <taxon>eudicotyledons</taxon>
        <taxon>Gunneridae</taxon>
        <taxon>Pentapetalae</taxon>
        <taxon>asterids</taxon>
        <taxon>lamiids</taxon>
        <taxon>Lamiales</taxon>
        <taxon>Pedaliaceae</taxon>
        <taxon>Sesamum</taxon>
    </lineage>
</organism>
<evidence type="ECO:0000313" key="11">
    <source>
        <dbReference type="EMBL" id="KAK4383520.1"/>
    </source>
</evidence>
<dbReference type="CDD" id="cd20618">
    <property type="entry name" value="CYP71_clan"/>
    <property type="match status" value="1"/>
</dbReference>
<keyword evidence="10" id="KW-0732">Signal</keyword>
<reference evidence="11" key="2">
    <citation type="journal article" date="2024" name="Plant">
        <title>Genomic evolution and insights into agronomic trait innovations of Sesamum species.</title>
        <authorList>
            <person name="Miao H."/>
            <person name="Wang L."/>
            <person name="Qu L."/>
            <person name="Liu H."/>
            <person name="Sun Y."/>
            <person name="Le M."/>
            <person name="Wang Q."/>
            <person name="Wei S."/>
            <person name="Zheng Y."/>
            <person name="Lin W."/>
            <person name="Duan Y."/>
            <person name="Cao H."/>
            <person name="Xiong S."/>
            <person name="Wang X."/>
            <person name="Wei L."/>
            <person name="Li C."/>
            <person name="Ma Q."/>
            <person name="Ju M."/>
            <person name="Zhao R."/>
            <person name="Li G."/>
            <person name="Mu C."/>
            <person name="Tian Q."/>
            <person name="Mei H."/>
            <person name="Zhang T."/>
            <person name="Gao T."/>
            <person name="Zhang H."/>
        </authorList>
    </citation>
    <scope>NUCLEOTIDE SEQUENCE</scope>
    <source>
        <strain evidence="11">K16</strain>
    </source>
</reference>
<accession>A0AAE1T7U3</accession>
<feature type="region of interest" description="Disordered" evidence="9">
    <location>
        <begin position="424"/>
        <end position="518"/>
    </location>
</feature>
<dbReference type="GO" id="GO:0005506">
    <property type="term" value="F:iron ion binding"/>
    <property type="evidence" value="ECO:0007669"/>
    <property type="project" value="InterPro"/>
</dbReference>
<feature type="compositionally biased region" description="Basic and acidic residues" evidence="9">
    <location>
        <begin position="424"/>
        <end position="437"/>
    </location>
</feature>
<feature type="signal peptide" evidence="10">
    <location>
        <begin position="1"/>
        <end position="18"/>
    </location>
</feature>
<sequence length="593" mass="65423">MPLMAISSLALACLLALAAFLYKTVLYRQQTKRNLPPGPKPWPIIGNLNLVGSIPHQSLHFLSQKYGELMQLKFGTLPVVVASSPEMAKQFLRVHDTTFASRPALSAGKYTSYNYSDMTWAPYGPYWRQTRKIYSMEVFNAKKLESFEHIRVEEGHNFLSRLHSLSGKPVVFRDHLSRFSISSISRMVFSNKYFNTESEDEKAIMKVEELRGMLDEWLFLGGAFYIGDWAPWLSYLDLQGYVKRMKAVGKKLDRLYSYVLDDHLTRKAARTDFIPEDVLDSLLQLAEDSNLEIKLTRDHVKALAQNLLVGGTDTTATTLEWTIHEILRHPQTIEKAKEELDRVIGRDRWVEEKDHSQLPYIDAIIMESMRLHPIATLLAPHYAMEDCKVAGYDIAKGTAVLINTWSLGRDPQLMGFAFRILAREGDGGGRRPAEGGGRRPARRAAGRGKETTRRGGRGRRGGGGKRREKLRGGDDGEGEGRRRRGGGEATGEGRGEVTEAERGREREEEGEAAEKRRGRGWAVVWRRRGGRGWAVAGLGVGVAQVGLPVGLAGGWFGGGGGAGGFAGGVAGGWFGVGVGVAQVVAGGAGGGRW</sequence>
<keyword evidence="12" id="KW-1185">Reference proteome</keyword>
<feature type="compositionally biased region" description="Basic residues" evidence="9">
    <location>
        <begin position="454"/>
        <end position="469"/>
    </location>
</feature>
<dbReference type="InterPro" id="IPR036396">
    <property type="entry name" value="Cyt_P450_sf"/>
</dbReference>
<evidence type="ECO:0000256" key="9">
    <source>
        <dbReference type="SAM" id="MobiDB-lite"/>
    </source>
</evidence>
<evidence type="ECO:0000256" key="5">
    <source>
        <dbReference type="ARBA" id="ARBA00022723"/>
    </source>
</evidence>
<proteinExistence type="inferred from homology"/>
<dbReference type="Pfam" id="PF00067">
    <property type="entry name" value="p450"/>
    <property type="match status" value="1"/>
</dbReference>
<dbReference type="Proteomes" id="UP001289374">
    <property type="component" value="Unassembled WGS sequence"/>
</dbReference>
<evidence type="ECO:0000256" key="6">
    <source>
        <dbReference type="ARBA" id="ARBA00023002"/>
    </source>
</evidence>
<keyword evidence="4" id="KW-0349">Heme</keyword>
<keyword evidence="6" id="KW-0560">Oxidoreductase</keyword>
<gene>
    <name evidence="11" type="ORF">Sango_2724400</name>
</gene>
<dbReference type="PRINTS" id="PR00385">
    <property type="entry name" value="P450"/>
</dbReference>
<evidence type="ECO:0000256" key="7">
    <source>
        <dbReference type="ARBA" id="ARBA00023004"/>
    </source>
</evidence>
<dbReference type="PANTHER" id="PTHR47944:SF5">
    <property type="entry name" value="CYTOCHROME P450 71A1-LIKE"/>
    <property type="match status" value="1"/>
</dbReference>
<dbReference type="PANTHER" id="PTHR47944">
    <property type="entry name" value="CYTOCHROME P450 98A9"/>
    <property type="match status" value="1"/>
</dbReference>
<reference evidence="11" key="1">
    <citation type="submission" date="2020-06" db="EMBL/GenBank/DDBJ databases">
        <authorList>
            <person name="Li T."/>
            <person name="Hu X."/>
            <person name="Zhang T."/>
            <person name="Song X."/>
            <person name="Zhang H."/>
            <person name="Dai N."/>
            <person name="Sheng W."/>
            <person name="Hou X."/>
            <person name="Wei L."/>
        </authorList>
    </citation>
    <scope>NUCLEOTIDE SEQUENCE</scope>
    <source>
        <strain evidence="11">K16</strain>
        <tissue evidence="11">Leaf</tissue>
    </source>
</reference>
<dbReference type="InterPro" id="IPR002401">
    <property type="entry name" value="Cyt_P450_E_grp-I"/>
</dbReference>
<protein>
    <submittedName>
        <fullName evidence="11">Trimethyltridecatetraene synthase</fullName>
    </submittedName>
</protein>
<dbReference type="AlphaFoldDB" id="A0AAE1T7U3"/>
<evidence type="ECO:0000256" key="3">
    <source>
        <dbReference type="ARBA" id="ARBA00010617"/>
    </source>
</evidence>
<dbReference type="SUPFAM" id="SSF48264">
    <property type="entry name" value="Cytochrome P450"/>
    <property type="match status" value="1"/>
</dbReference>
<feature type="compositionally biased region" description="Basic and acidic residues" evidence="9">
    <location>
        <begin position="491"/>
        <end position="515"/>
    </location>
</feature>
<evidence type="ECO:0000256" key="10">
    <source>
        <dbReference type="SAM" id="SignalP"/>
    </source>
</evidence>